<dbReference type="RefSeq" id="WP_144302394.1">
    <property type="nucleotide sequence ID" value="NZ_QMIE01000004.1"/>
</dbReference>
<dbReference type="EMBL" id="QMIE01000004">
    <property type="protein sequence ID" value="TVM18390.1"/>
    <property type="molecule type" value="Genomic_DNA"/>
</dbReference>
<comment type="caution">
    <text evidence="8">The sequence shown here is derived from an EMBL/GenBank/DDBJ whole genome shotgun (WGS) entry which is preliminary data.</text>
</comment>
<proteinExistence type="inferred from homology"/>
<evidence type="ECO:0000256" key="4">
    <source>
        <dbReference type="ARBA" id="ARBA00022576"/>
    </source>
</evidence>
<keyword evidence="5 8" id="KW-0808">Transferase</keyword>
<dbReference type="Pfam" id="PF00155">
    <property type="entry name" value="Aminotran_1_2"/>
    <property type="match status" value="1"/>
</dbReference>
<dbReference type="SUPFAM" id="SSF53383">
    <property type="entry name" value="PLP-dependent transferases"/>
    <property type="match status" value="1"/>
</dbReference>
<protein>
    <submittedName>
        <fullName evidence="8">PLP-dependent aminotransferase family protein</fullName>
    </submittedName>
</protein>
<dbReference type="InterPro" id="IPR050859">
    <property type="entry name" value="Class-I_PLP-dep_aminotransf"/>
</dbReference>
<dbReference type="CDD" id="cd00609">
    <property type="entry name" value="AAT_like"/>
    <property type="match status" value="1"/>
</dbReference>
<gene>
    <name evidence="8" type="ORF">DPQ33_06475</name>
</gene>
<dbReference type="FunFam" id="3.40.640.10:FF:000053">
    <property type="entry name" value="Aminotransferase, class I"/>
    <property type="match status" value="1"/>
</dbReference>
<dbReference type="Gene3D" id="3.90.1150.10">
    <property type="entry name" value="Aspartate Aminotransferase, domain 1"/>
    <property type="match status" value="1"/>
</dbReference>
<evidence type="ECO:0000256" key="2">
    <source>
        <dbReference type="ARBA" id="ARBA00007441"/>
    </source>
</evidence>
<keyword evidence="6" id="KW-0663">Pyridoxal phosphate</keyword>
<organism evidence="8 9">
    <name type="scientific">Oceanidesulfovibrio indonesiensis</name>
    <dbReference type="NCBI Taxonomy" id="54767"/>
    <lineage>
        <taxon>Bacteria</taxon>
        <taxon>Pseudomonadati</taxon>
        <taxon>Thermodesulfobacteriota</taxon>
        <taxon>Desulfovibrionia</taxon>
        <taxon>Desulfovibrionales</taxon>
        <taxon>Desulfovibrionaceae</taxon>
        <taxon>Oceanidesulfovibrio</taxon>
    </lineage>
</organism>
<name>A0A7M3MH58_9BACT</name>
<comment type="subunit">
    <text evidence="3">Homodimer.</text>
</comment>
<evidence type="ECO:0000256" key="1">
    <source>
        <dbReference type="ARBA" id="ARBA00001933"/>
    </source>
</evidence>
<dbReference type="Gene3D" id="3.40.640.10">
    <property type="entry name" value="Type I PLP-dependent aspartate aminotransferase-like (Major domain)"/>
    <property type="match status" value="1"/>
</dbReference>
<evidence type="ECO:0000259" key="7">
    <source>
        <dbReference type="Pfam" id="PF00155"/>
    </source>
</evidence>
<evidence type="ECO:0000313" key="8">
    <source>
        <dbReference type="EMBL" id="TVM18390.1"/>
    </source>
</evidence>
<comment type="cofactor">
    <cofactor evidence="1">
        <name>pyridoxal 5'-phosphate</name>
        <dbReference type="ChEBI" id="CHEBI:597326"/>
    </cofactor>
</comment>
<keyword evidence="4 8" id="KW-0032">Aminotransferase</keyword>
<keyword evidence="9" id="KW-1185">Reference proteome</keyword>
<dbReference type="GO" id="GO:0008483">
    <property type="term" value="F:transaminase activity"/>
    <property type="evidence" value="ECO:0007669"/>
    <property type="project" value="UniProtKB-KW"/>
</dbReference>
<evidence type="ECO:0000256" key="5">
    <source>
        <dbReference type="ARBA" id="ARBA00022679"/>
    </source>
</evidence>
<comment type="similarity">
    <text evidence="2">Belongs to the class-I pyridoxal-phosphate-dependent aminotransferase family.</text>
</comment>
<dbReference type="AlphaFoldDB" id="A0A7M3MH58"/>
<dbReference type="InterPro" id="IPR015424">
    <property type="entry name" value="PyrdxlP-dep_Trfase"/>
</dbReference>
<feature type="domain" description="Aminotransferase class I/classII large" evidence="7">
    <location>
        <begin position="48"/>
        <end position="389"/>
    </location>
</feature>
<dbReference type="OrthoDB" id="9808770at2"/>
<dbReference type="Proteomes" id="UP000448292">
    <property type="component" value="Unassembled WGS sequence"/>
</dbReference>
<dbReference type="GO" id="GO:1901605">
    <property type="term" value="P:alpha-amino acid metabolic process"/>
    <property type="evidence" value="ECO:0007669"/>
    <property type="project" value="TreeGrafter"/>
</dbReference>
<dbReference type="InterPro" id="IPR015422">
    <property type="entry name" value="PyrdxlP-dep_Trfase_small"/>
</dbReference>
<accession>A0A7M3MH58</accession>
<dbReference type="InterPro" id="IPR004839">
    <property type="entry name" value="Aminotransferase_I/II_large"/>
</dbReference>
<dbReference type="PANTHER" id="PTHR42790:SF19">
    <property type="entry name" value="KYNURENINE_ALPHA-AMINOADIPATE AMINOTRANSFERASE, MITOCHONDRIAL"/>
    <property type="match status" value="1"/>
</dbReference>
<evidence type="ECO:0000256" key="3">
    <source>
        <dbReference type="ARBA" id="ARBA00011738"/>
    </source>
</evidence>
<reference evidence="8 9" key="1">
    <citation type="submission" date="2018-06" db="EMBL/GenBank/DDBJ databases">
        <title>Complete genome of Desulfovibrio indonesiensis P37SLT.</title>
        <authorList>
            <person name="Crispim J.S."/>
            <person name="Vidigal P.M.P."/>
            <person name="Silva L.C.F."/>
            <person name="Laguardia C.N."/>
            <person name="Araujo L.C."/>
            <person name="Dias R.S."/>
            <person name="Sousa M.P."/>
            <person name="Paula S.O."/>
            <person name="Silva C."/>
        </authorList>
    </citation>
    <scope>NUCLEOTIDE SEQUENCE [LARGE SCALE GENOMIC DNA]</scope>
    <source>
        <strain evidence="8 9">P37SLT</strain>
    </source>
</reference>
<evidence type="ECO:0000313" key="9">
    <source>
        <dbReference type="Proteomes" id="UP000448292"/>
    </source>
</evidence>
<dbReference type="PANTHER" id="PTHR42790">
    <property type="entry name" value="AMINOTRANSFERASE"/>
    <property type="match status" value="1"/>
</dbReference>
<evidence type="ECO:0000256" key="6">
    <source>
        <dbReference type="ARBA" id="ARBA00022898"/>
    </source>
</evidence>
<dbReference type="GO" id="GO:0030170">
    <property type="term" value="F:pyridoxal phosphate binding"/>
    <property type="evidence" value="ECO:0007669"/>
    <property type="project" value="InterPro"/>
</dbReference>
<dbReference type="InterPro" id="IPR015421">
    <property type="entry name" value="PyrdxlP-dep_Trfase_major"/>
</dbReference>
<sequence>MTESNSSFWAASRLAAVRPSFIREILKVTEDPSVISFAGGLPNPDLFPLEALGEATAKVLKDEGTQALQYSTTEGYLPLREWIAARYAGRGVEVSPDQILITTGSQQGLDLIGKCFVDGGEPVLLERPGYLGAIQAFALMEPRFCTVPLAKDGPELEPLRQVLAEDEPTVFYAVPNFQNPSGVCWSGAKRAAAVEMLEKSKTLFVEDDPYGELRFAGVSHPPVSSGLEPNRRILLGSFSKVASPGLRVGWLVAGPQLRRHLVTAKQAADLHTSTFNQRILARYLADNDLDAHIATIRDAYGRHAAVMIRTMEEHFPDEVDFTKPEGGMFLWVTLPEGCSAMALFEKAIEAKVAFVPGAPFYVDGSGDNTLRVNFSNANEMMIEEGIRRLADCLKSYLAICRPQP</sequence>